<evidence type="ECO:0000313" key="2">
    <source>
        <dbReference type="EMBL" id="UUV20862.1"/>
    </source>
</evidence>
<protein>
    <submittedName>
        <fullName evidence="2">Uncharacterized protein</fullName>
    </submittedName>
</protein>
<gene>
    <name evidence="2" type="ORF">NPX36_11105</name>
</gene>
<accession>A0ABY5NR21</accession>
<dbReference type="Proteomes" id="UP001317001">
    <property type="component" value="Chromosome"/>
</dbReference>
<sequence length="321" mass="37599">MKKNTILGLLFTATFSLSSFSQNPYQVNTSETNVKEKSAEKWVEPIRYNTLKPGLRFMVLPMVPSSPKELSFKTNTEEKVLTKDFENEIFIYKKSKEVPDKYGYDKTLYYFENKGKEYYLEELKTDNEEKIVNWDASSVVWLDEIDAVQKKLEGKTVWLNADRWGYELNGKKSYMHNPERFAKIKVVKVGVGTYSNYPVRVLFENESDGKHYFIDGCVSGTLGSCFSSTNLQQLFLFENPEKIYPNVKKEFWSTIKNREIKKGMSEEECILSLGKPSSKNAYQNEKGTFKMLFYEATMYRRIYTQILLKDNKVMEMNEYEN</sequence>
<evidence type="ECO:0000256" key="1">
    <source>
        <dbReference type="SAM" id="SignalP"/>
    </source>
</evidence>
<dbReference type="EMBL" id="CP102382">
    <property type="protein sequence ID" value="UUV20862.1"/>
    <property type="molecule type" value="Genomic_DNA"/>
</dbReference>
<feature type="chain" id="PRO_5045346646" evidence="1">
    <location>
        <begin position="22"/>
        <end position="321"/>
    </location>
</feature>
<evidence type="ECO:0000313" key="3">
    <source>
        <dbReference type="Proteomes" id="UP001317001"/>
    </source>
</evidence>
<feature type="signal peptide" evidence="1">
    <location>
        <begin position="1"/>
        <end position="21"/>
    </location>
</feature>
<name>A0ABY5NR21_9FLAO</name>
<keyword evidence="1" id="KW-0732">Signal</keyword>
<dbReference type="RefSeq" id="WP_257498776.1">
    <property type="nucleotide sequence ID" value="NZ_CP102382.1"/>
</dbReference>
<organism evidence="2 3">
    <name type="scientific">Paenimyroides aestuarii</name>
    <dbReference type="NCBI Taxonomy" id="2968490"/>
    <lineage>
        <taxon>Bacteria</taxon>
        <taxon>Pseudomonadati</taxon>
        <taxon>Bacteroidota</taxon>
        <taxon>Flavobacteriia</taxon>
        <taxon>Flavobacteriales</taxon>
        <taxon>Flavobacteriaceae</taxon>
        <taxon>Paenimyroides</taxon>
    </lineage>
</organism>
<keyword evidence="3" id="KW-1185">Reference proteome</keyword>
<reference evidence="2 3" key="1">
    <citation type="submission" date="2022-08" db="EMBL/GenBank/DDBJ databases">
        <title>Myroides zhujiangensis sp. nov., a novel bacterium isolated from sediment in the Pearl River Estuary.</title>
        <authorList>
            <person name="Cui L."/>
        </authorList>
    </citation>
    <scope>NUCLEOTIDE SEQUENCE [LARGE SCALE GENOMIC DNA]</scope>
    <source>
        <strain evidence="2 3">SCSIO 72103</strain>
    </source>
</reference>
<proteinExistence type="predicted"/>